<dbReference type="STRING" id="474960.SAMN05216180_2837"/>
<evidence type="ECO:0000256" key="4">
    <source>
        <dbReference type="ARBA" id="ARBA00022553"/>
    </source>
</evidence>
<dbReference type="PROSITE" id="PS50885">
    <property type="entry name" value="HAMP"/>
    <property type="match status" value="1"/>
</dbReference>
<dbReference type="SUPFAM" id="SSF55874">
    <property type="entry name" value="ATPase domain of HSP90 chaperone/DNA topoisomerase II/histidine kinase"/>
    <property type="match status" value="1"/>
</dbReference>
<evidence type="ECO:0000256" key="1">
    <source>
        <dbReference type="ARBA" id="ARBA00000085"/>
    </source>
</evidence>
<reference evidence="15 16" key="1">
    <citation type="submission" date="2016-10" db="EMBL/GenBank/DDBJ databases">
        <authorList>
            <person name="de Groot N.N."/>
        </authorList>
    </citation>
    <scope>NUCLEOTIDE SEQUENCE [LARGE SCALE GENOMIC DNA]</scope>
    <source>
        <strain evidence="15 16">CGMCC 1.5070</strain>
    </source>
</reference>
<dbReference type="Gene3D" id="1.10.287.130">
    <property type="match status" value="1"/>
</dbReference>
<feature type="domain" description="HAMP" evidence="14">
    <location>
        <begin position="243"/>
        <end position="294"/>
    </location>
</feature>
<protein>
    <recommendedName>
        <fullName evidence="3">histidine kinase</fullName>
        <ecNumber evidence="3">2.7.13.3</ecNumber>
    </recommendedName>
</protein>
<dbReference type="Gene3D" id="6.10.340.10">
    <property type="match status" value="1"/>
</dbReference>
<evidence type="ECO:0000256" key="9">
    <source>
        <dbReference type="ARBA" id="ARBA00023012"/>
    </source>
</evidence>
<gene>
    <name evidence="15" type="ORF">SAMN05216180_2837</name>
</gene>
<dbReference type="InterPro" id="IPR036097">
    <property type="entry name" value="HisK_dim/P_sf"/>
</dbReference>
<dbReference type="PRINTS" id="PR00344">
    <property type="entry name" value="BCTRLSENSOR"/>
</dbReference>
<dbReference type="InterPro" id="IPR036890">
    <property type="entry name" value="HATPase_C_sf"/>
</dbReference>
<evidence type="ECO:0000313" key="15">
    <source>
        <dbReference type="EMBL" id="SEN13115.1"/>
    </source>
</evidence>
<keyword evidence="6 12" id="KW-0812">Transmembrane</keyword>
<keyword evidence="4" id="KW-0597">Phosphoprotein</keyword>
<evidence type="ECO:0000256" key="3">
    <source>
        <dbReference type="ARBA" id="ARBA00012438"/>
    </source>
</evidence>
<feature type="transmembrane region" description="Helical" evidence="12">
    <location>
        <begin position="218"/>
        <end position="241"/>
    </location>
</feature>
<comment type="catalytic activity">
    <reaction evidence="1">
        <text>ATP + protein L-histidine = ADP + protein N-phospho-L-histidine.</text>
        <dbReference type="EC" id="2.7.13.3"/>
    </reaction>
</comment>
<dbReference type="InterPro" id="IPR003661">
    <property type="entry name" value="HisK_dim/P_dom"/>
</dbReference>
<dbReference type="Gene3D" id="3.30.565.10">
    <property type="entry name" value="Histidine kinase-like ATPase, C-terminal domain"/>
    <property type="match status" value="1"/>
</dbReference>
<evidence type="ECO:0000256" key="8">
    <source>
        <dbReference type="ARBA" id="ARBA00022989"/>
    </source>
</evidence>
<dbReference type="InterPro" id="IPR003594">
    <property type="entry name" value="HATPase_dom"/>
</dbReference>
<evidence type="ECO:0000256" key="6">
    <source>
        <dbReference type="ARBA" id="ARBA00022692"/>
    </source>
</evidence>
<dbReference type="AlphaFoldDB" id="A0A1H8E106"/>
<keyword evidence="8 12" id="KW-1133">Transmembrane helix</keyword>
<dbReference type="Pfam" id="PF00512">
    <property type="entry name" value="HisKA"/>
    <property type="match status" value="1"/>
</dbReference>
<dbReference type="CDD" id="cd00075">
    <property type="entry name" value="HATPase"/>
    <property type="match status" value="1"/>
</dbReference>
<dbReference type="EMBL" id="FOCG01000004">
    <property type="protein sequence ID" value="SEN13115.1"/>
    <property type="molecule type" value="Genomic_DNA"/>
</dbReference>
<evidence type="ECO:0000256" key="11">
    <source>
        <dbReference type="SAM" id="Coils"/>
    </source>
</evidence>
<sequence>MKKSNKRGSIFTLLLGNYILFTFILAAILTTLLIFYVLRTVGIIENIDTTQIMNYGRTLEEKRFQEFPSERLLGAKGFILVLDQQQNIVYQSTHEYELPTFSADDIACIPQYSTTPEITVRNLTNAQGQRQIAVTVQENQSDTVAFREYILDENKRLIYKSDNLPMDTLTEVQYKLLTNDFSPEYSLLKHQFQADDGASYTMLLFGDRNVMLTAVGRAWSSFFILLALAYGTMVFFFILWLNRRIKKPLHLLCQELNSFESGKSHQATYQGPREFVEIFDSFNDMSQRLQRSEEERQHLERAKQKMLADISHDLKTPITVIQGYAKALCDGVIPPDEQTQYLQIIEQKATGLNELINTFYQYSKMEHPDYSLTLAPYDICNYLRDFVADRYAGLELTGFLLEVDIPEQHIICNIDTVQLGRAFDNIVNNSVKHNPKGTTLYFSLQPRRNCVRILLADNGIGIPDEIQQMIFEPFVVGEESRCSHGSGLGLSIAKKIVEAHHGTIQLLKPYSHYSTVYKILLPIK</sequence>
<dbReference type="InterPro" id="IPR050398">
    <property type="entry name" value="HssS/ArlS-like"/>
</dbReference>
<dbReference type="RefSeq" id="WP_092756335.1">
    <property type="nucleotide sequence ID" value="NZ_FOCG01000004.1"/>
</dbReference>
<dbReference type="PANTHER" id="PTHR45528">
    <property type="entry name" value="SENSOR HISTIDINE KINASE CPXA"/>
    <property type="match status" value="1"/>
</dbReference>
<dbReference type="InterPro" id="IPR005467">
    <property type="entry name" value="His_kinase_dom"/>
</dbReference>
<evidence type="ECO:0000256" key="5">
    <source>
        <dbReference type="ARBA" id="ARBA00022679"/>
    </source>
</evidence>
<dbReference type="CDD" id="cd00082">
    <property type="entry name" value="HisKA"/>
    <property type="match status" value="1"/>
</dbReference>
<dbReference type="PROSITE" id="PS50109">
    <property type="entry name" value="HIS_KIN"/>
    <property type="match status" value="1"/>
</dbReference>
<keyword evidence="10 12" id="KW-0472">Membrane</keyword>
<dbReference type="SUPFAM" id="SSF47384">
    <property type="entry name" value="Homodimeric domain of signal transducing histidine kinase"/>
    <property type="match status" value="1"/>
</dbReference>
<dbReference type="GO" id="GO:0000155">
    <property type="term" value="F:phosphorelay sensor kinase activity"/>
    <property type="evidence" value="ECO:0007669"/>
    <property type="project" value="InterPro"/>
</dbReference>
<dbReference type="SMART" id="SM00387">
    <property type="entry name" value="HATPase_c"/>
    <property type="match status" value="1"/>
</dbReference>
<feature type="transmembrane region" description="Helical" evidence="12">
    <location>
        <begin position="12"/>
        <end position="38"/>
    </location>
</feature>
<evidence type="ECO:0000256" key="7">
    <source>
        <dbReference type="ARBA" id="ARBA00022777"/>
    </source>
</evidence>
<feature type="domain" description="Histidine kinase" evidence="13">
    <location>
        <begin position="309"/>
        <end position="524"/>
    </location>
</feature>
<dbReference type="InterPro" id="IPR004358">
    <property type="entry name" value="Sig_transdc_His_kin-like_C"/>
</dbReference>
<evidence type="ECO:0000313" key="16">
    <source>
        <dbReference type="Proteomes" id="UP000199158"/>
    </source>
</evidence>
<accession>A0A1H8E106</accession>
<evidence type="ECO:0000259" key="14">
    <source>
        <dbReference type="PROSITE" id="PS50885"/>
    </source>
</evidence>
<dbReference type="Proteomes" id="UP000199158">
    <property type="component" value="Unassembled WGS sequence"/>
</dbReference>
<feature type="coiled-coil region" evidence="11">
    <location>
        <begin position="282"/>
        <end position="309"/>
    </location>
</feature>
<keyword evidence="7 15" id="KW-0418">Kinase</keyword>
<keyword evidence="16" id="KW-1185">Reference proteome</keyword>
<dbReference type="PANTHER" id="PTHR45528:SF8">
    <property type="entry name" value="HISTIDINE KINASE"/>
    <property type="match status" value="1"/>
</dbReference>
<proteinExistence type="predicted"/>
<dbReference type="EC" id="2.7.13.3" evidence="3"/>
<keyword evidence="5" id="KW-0808">Transferase</keyword>
<dbReference type="OrthoDB" id="335833at2"/>
<evidence type="ECO:0000256" key="2">
    <source>
        <dbReference type="ARBA" id="ARBA00004141"/>
    </source>
</evidence>
<evidence type="ECO:0000256" key="10">
    <source>
        <dbReference type="ARBA" id="ARBA00023136"/>
    </source>
</evidence>
<keyword evidence="9" id="KW-0902">Two-component regulatory system</keyword>
<name>A0A1H8E106_9FIRM</name>
<keyword evidence="11" id="KW-0175">Coiled coil</keyword>
<comment type="subcellular location">
    <subcellularLocation>
        <location evidence="2">Membrane</location>
        <topology evidence="2">Multi-pass membrane protein</topology>
    </subcellularLocation>
</comment>
<dbReference type="InterPro" id="IPR003660">
    <property type="entry name" value="HAMP_dom"/>
</dbReference>
<dbReference type="Pfam" id="PF02518">
    <property type="entry name" value="HATPase_c"/>
    <property type="match status" value="1"/>
</dbReference>
<evidence type="ECO:0000259" key="13">
    <source>
        <dbReference type="PROSITE" id="PS50109"/>
    </source>
</evidence>
<dbReference type="SMART" id="SM00388">
    <property type="entry name" value="HisKA"/>
    <property type="match status" value="1"/>
</dbReference>
<dbReference type="GO" id="GO:0005886">
    <property type="term" value="C:plasma membrane"/>
    <property type="evidence" value="ECO:0007669"/>
    <property type="project" value="TreeGrafter"/>
</dbReference>
<evidence type="ECO:0000256" key="12">
    <source>
        <dbReference type="SAM" id="Phobius"/>
    </source>
</evidence>
<organism evidence="15 16">
    <name type="scientific">Hydrogenoanaerobacterium saccharovorans</name>
    <dbReference type="NCBI Taxonomy" id="474960"/>
    <lineage>
        <taxon>Bacteria</taxon>
        <taxon>Bacillati</taxon>
        <taxon>Bacillota</taxon>
        <taxon>Clostridia</taxon>
        <taxon>Eubacteriales</taxon>
        <taxon>Oscillospiraceae</taxon>
        <taxon>Hydrogenoanaerobacterium</taxon>
    </lineage>
</organism>